<dbReference type="PANTHER" id="PTHR38431">
    <property type="entry name" value="BLL2305 PROTEIN"/>
    <property type="match status" value="1"/>
</dbReference>
<proteinExistence type="predicted"/>
<dbReference type="Proteomes" id="UP000008206">
    <property type="component" value="Chromosome"/>
</dbReference>
<dbReference type="SUPFAM" id="SSF47413">
    <property type="entry name" value="lambda repressor-like DNA-binding domains"/>
    <property type="match status" value="1"/>
</dbReference>
<dbReference type="eggNOG" id="COG1910">
    <property type="taxonomic scope" value="Bacteria"/>
</dbReference>
<dbReference type="Pfam" id="PF12727">
    <property type="entry name" value="PBP_like"/>
    <property type="match status" value="1"/>
</dbReference>
<dbReference type="SUPFAM" id="SSF53850">
    <property type="entry name" value="Periplasmic binding protein-like II"/>
    <property type="match status" value="1"/>
</dbReference>
<accession>E0UCS4</accession>
<evidence type="ECO:0000313" key="3">
    <source>
        <dbReference type="Proteomes" id="UP000008206"/>
    </source>
</evidence>
<dbReference type="STRING" id="497965.Cyan7822_3318"/>
<dbReference type="RefSeq" id="WP_013323337.1">
    <property type="nucleotide sequence ID" value="NC_014501.1"/>
</dbReference>
<organism evidence="2 3">
    <name type="scientific">Gloeothece verrucosa (strain PCC 7822)</name>
    <name type="common">Cyanothece sp. (strain PCC 7822)</name>
    <dbReference type="NCBI Taxonomy" id="497965"/>
    <lineage>
        <taxon>Bacteria</taxon>
        <taxon>Bacillati</taxon>
        <taxon>Cyanobacteriota</taxon>
        <taxon>Cyanophyceae</taxon>
        <taxon>Oscillatoriophycideae</taxon>
        <taxon>Chroococcales</taxon>
        <taxon>Aphanothecaceae</taxon>
        <taxon>Gloeothece</taxon>
        <taxon>Gloeothece verrucosa</taxon>
    </lineage>
</organism>
<dbReference type="InterPro" id="IPR010982">
    <property type="entry name" value="Lambda_DNA-bd_dom_sf"/>
</dbReference>
<dbReference type="GO" id="GO:0003677">
    <property type="term" value="F:DNA binding"/>
    <property type="evidence" value="ECO:0007669"/>
    <property type="project" value="InterPro"/>
</dbReference>
<dbReference type="AlphaFoldDB" id="E0UCS4"/>
<dbReference type="Pfam" id="PF01381">
    <property type="entry name" value="HTH_3"/>
    <property type="match status" value="1"/>
</dbReference>
<keyword evidence="3" id="KW-1185">Reference proteome</keyword>
<dbReference type="HOGENOM" id="CLU_041548_0_0_3"/>
<dbReference type="OrthoDB" id="9804758at2"/>
<dbReference type="InterPro" id="IPR001387">
    <property type="entry name" value="Cro/C1-type_HTH"/>
</dbReference>
<reference evidence="3" key="1">
    <citation type="journal article" date="2011" name="MBio">
        <title>Novel metabolic attributes of the genus Cyanothece, comprising a group of unicellular nitrogen-fixing Cyanobacteria.</title>
        <authorList>
            <person name="Bandyopadhyay A."/>
            <person name="Elvitigala T."/>
            <person name="Welsh E."/>
            <person name="Stockel J."/>
            <person name="Liberton M."/>
            <person name="Min H."/>
            <person name="Sherman L.A."/>
            <person name="Pakrasi H.B."/>
        </authorList>
    </citation>
    <scope>NUCLEOTIDE SEQUENCE [LARGE SCALE GENOMIC DNA]</scope>
    <source>
        <strain evidence="3">PCC 7822</strain>
    </source>
</reference>
<dbReference type="CDD" id="cd00093">
    <property type="entry name" value="HTH_XRE"/>
    <property type="match status" value="1"/>
</dbReference>
<name>E0UCS4_GLOV7</name>
<dbReference type="PROSITE" id="PS50943">
    <property type="entry name" value="HTH_CROC1"/>
    <property type="match status" value="1"/>
</dbReference>
<gene>
    <name evidence="2" type="ordered locus">Cyan7822_3318</name>
</gene>
<evidence type="ECO:0000313" key="2">
    <source>
        <dbReference type="EMBL" id="ADN15268.1"/>
    </source>
</evidence>
<dbReference type="Gene3D" id="3.40.190.10">
    <property type="entry name" value="Periplasmic binding protein-like II"/>
    <property type="match status" value="2"/>
</dbReference>
<sequence>MKQDKELRNNIKQIRTRLGLSQQDLAQVAGVSRQAISGVESGQYAPSATVALRLAKALGCRVEDLFWLEDDDAVIEAQPTESVPMGQPFRLSLAQVGGQLVAHPLIQEDAFRTEIIAADGEGWRESQDSTVKVKLWTSADVIHRTVVIAGCTPVLSLWANVAERWYPDLRVYWSFANSMEALNRLKRGEVHIAGVHLYDPSTDSYNESFAKEVLTHHSAVLINLGLWEEGLLVQPGNPKKLTTVSQLTDSQIRIVNREQGSGSRQLLDRLLEEAKIPHTAINGFKQIVNSHVAVARAIASGEADAGVSTRALATAFGLDFVPLQQTRYDLVILKQYLQEQPVQQMLNILGHHRLHSQLIALGGYDTSQTGEIVATIA</sequence>
<dbReference type="PANTHER" id="PTHR38431:SF1">
    <property type="entry name" value="BLL2305 PROTEIN"/>
    <property type="match status" value="1"/>
</dbReference>
<feature type="domain" description="HTH cro/C1-type" evidence="1">
    <location>
        <begin position="11"/>
        <end position="65"/>
    </location>
</feature>
<evidence type="ECO:0000259" key="1">
    <source>
        <dbReference type="PROSITE" id="PS50943"/>
    </source>
</evidence>
<protein>
    <submittedName>
        <fullName evidence="2">Transcriptional regulator of molybdate metabolism, XRE family</fullName>
    </submittedName>
</protein>
<dbReference type="eggNOG" id="COG1476">
    <property type="taxonomic scope" value="Bacteria"/>
</dbReference>
<dbReference type="SMART" id="SM00530">
    <property type="entry name" value="HTH_XRE"/>
    <property type="match status" value="1"/>
</dbReference>
<dbReference type="InterPro" id="IPR024370">
    <property type="entry name" value="PBP_domain"/>
</dbReference>
<dbReference type="EMBL" id="CP002198">
    <property type="protein sequence ID" value="ADN15268.1"/>
    <property type="molecule type" value="Genomic_DNA"/>
</dbReference>
<dbReference type="KEGG" id="cyj:Cyan7822_3318"/>
<dbReference type="Gene3D" id="1.10.260.40">
    <property type="entry name" value="lambda repressor-like DNA-binding domains"/>
    <property type="match status" value="1"/>
</dbReference>